<feature type="domain" description="Dienelactone hydrolase" evidence="1">
    <location>
        <begin position="69"/>
        <end position="299"/>
    </location>
</feature>
<reference evidence="2" key="1">
    <citation type="thesis" date="2020" institute="Technische Universitat Dresden" country="Dresden, Germany">
        <title>The Agarolytic System of Microbulbifer elongatus PORT2, Isolated from Batu Karas, Pangandaran West Java Indonesia.</title>
        <authorList>
            <person name="Anggraeni S.R."/>
        </authorList>
    </citation>
    <scope>NUCLEOTIDE SEQUENCE</scope>
    <source>
        <strain evidence="2">PORT2</strain>
    </source>
</reference>
<proteinExistence type="predicted"/>
<sequence length="302" mass="32942">MCDELNRNDAEAYFLQHGLGKGVSRRGFGRMGVGAGLLAMLPWTASATSEVNLVESRVMVPTPDGEADCYFVHPAKGRHPAVVLWPDIFGIRPAFRQMGKRLAQSGYSVLVVNPYYRTMKGQLVPDDAKIIGPELRKKVFPKGRELAGTLSPETCVTDGKAFIAWLDKQDSVDAGKKAGTAGYCMTGSYTFRMAAAQPERIGAGASFHGGGLVTDKADSPHRLIPEIQAGFLVAIAENDDERQPEAKDALREAFEAADVDATVEVYEGAMHGWCPPDSMAYNQAQAERAWEEMLNLFEERLV</sequence>
<dbReference type="EMBL" id="JACASI010000034">
    <property type="protein sequence ID" value="MCQ3830483.1"/>
    <property type="molecule type" value="Genomic_DNA"/>
</dbReference>
<organism evidence="2 3">
    <name type="scientific">Microbulbifer elongatus</name>
    <dbReference type="NCBI Taxonomy" id="86173"/>
    <lineage>
        <taxon>Bacteria</taxon>
        <taxon>Pseudomonadati</taxon>
        <taxon>Pseudomonadota</taxon>
        <taxon>Gammaproteobacteria</taxon>
        <taxon>Cellvibrionales</taxon>
        <taxon>Microbulbiferaceae</taxon>
        <taxon>Microbulbifer</taxon>
    </lineage>
</organism>
<dbReference type="InterPro" id="IPR029058">
    <property type="entry name" value="AB_hydrolase_fold"/>
</dbReference>
<gene>
    <name evidence="2" type="ORF">HXX02_13620</name>
</gene>
<accession>A0ABT1P2Y6</accession>
<name>A0ABT1P2Y6_9GAMM</name>
<protein>
    <submittedName>
        <fullName evidence="2">Dienelactone hydrolase family protein</fullName>
    </submittedName>
</protein>
<dbReference type="InterPro" id="IPR002925">
    <property type="entry name" value="Dienelactn_hydro"/>
</dbReference>
<dbReference type="PANTHER" id="PTHR46623">
    <property type="entry name" value="CARBOXYMETHYLENEBUTENOLIDASE-RELATED"/>
    <property type="match status" value="1"/>
</dbReference>
<dbReference type="PROSITE" id="PS51318">
    <property type="entry name" value="TAT"/>
    <property type="match status" value="1"/>
</dbReference>
<dbReference type="SUPFAM" id="SSF53474">
    <property type="entry name" value="alpha/beta-Hydrolases"/>
    <property type="match status" value="1"/>
</dbReference>
<dbReference type="Proteomes" id="UP001205566">
    <property type="component" value="Unassembled WGS sequence"/>
</dbReference>
<evidence type="ECO:0000313" key="2">
    <source>
        <dbReference type="EMBL" id="MCQ3830483.1"/>
    </source>
</evidence>
<dbReference type="GO" id="GO:0016787">
    <property type="term" value="F:hydrolase activity"/>
    <property type="evidence" value="ECO:0007669"/>
    <property type="project" value="UniProtKB-KW"/>
</dbReference>
<dbReference type="PANTHER" id="PTHR46623:SF10">
    <property type="entry name" value="CARBOXYMETHYLENEBUTENOLIDASE HOMOLOG"/>
    <property type="match status" value="1"/>
</dbReference>
<dbReference type="RefSeq" id="WP_255875417.1">
    <property type="nucleotide sequence ID" value="NZ_JACASI010000034.1"/>
</dbReference>
<dbReference type="InterPro" id="IPR051049">
    <property type="entry name" value="Dienelactone_hydrolase-like"/>
</dbReference>
<evidence type="ECO:0000259" key="1">
    <source>
        <dbReference type="Pfam" id="PF01738"/>
    </source>
</evidence>
<evidence type="ECO:0000313" key="3">
    <source>
        <dbReference type="Proteomes" id="UP001205566"/>
    </source>
</evidence>
<dbReference type="Gene3D" id="3.40.50.1820">
    <property type="entry name" value="alpha/beta hydrolase"/>
    <property type="match status" value="1"/>
</dbReference>
<keyword evidence="3" id="KW-1185">Reference proteome</keyword>
<dbReference type="InterPro" id="IPR006311">
    <property type="entry name" value="TAT_signal"/>
</dbReference>
<dbReference type="Pfam" id="PF01738">
    <property type="entry name" value="DLH"/>
    <property type="match status" value="1"/>
</dbReference>
<keyword evidence="2" id="KW-0378">Hydrolase</keyword>
<comment type="caution">
    <text evidence="2">The sequence shown here is derived from an EMBL/GenBank/DDBJ whole genome shotgun (WGS) entry which is preliminary data.</text>
</comment>